<organism evidence="1 2">
    <name type="scientific">Physocladia obscura</name>
    <dbReference type="NCBI Taxonomy" id="109957"/>
    <lineage>
        <taxon>Eukaryota</taxon>
        <taxon>Fungi</taxon>
        <taxon>Fungi incertae sedis</taxon>
        <taxon>Chytridiomycota</taxon>
        <taxon>Chytridiomycota incertae sedis</taxon>
        <taxon>Chytridiomycetes</taxon>
        <taxon>Chytridiales</taxon>
        <taxon>Chytriomycetaceae</taxon>
        <taxon>Physocladia</taxon>
    </lineage>
</organism>
<dbReference type="EMBL" id="JADGJH010000926">
    <property type="protein sequence ID" value="KAJ3120905.1"/>
    <property type="molecule type" value="Genomic_DNA"/>
</dbReference>
<name>A0AAD5SZM3_9FUNG</name>
<gene>
    <name evidence="1" type="ORF">HK100_012600</name>
</gene>
<protein>
    <submittedName>
        <fullName evidence="1">Uncharacterized protein</fullName>
    </submittedName>
</protein>
<evidence type="ECO:0000313" key="2">
    <source>
        <dbReference type="Proteomes" id="UP001211907"/>
    </source>
</evidence>
<proteinExistence type="predicted"/>
<dbReference type="Proteomes" id="UP001211907">
    <property type="component" value="Unassembled WGS sequence"/>
</dbReference>
<sequence>MSDNFRNNHKWTRDDFASNHNYAYGVVLHVIIHFHRTSTPFTIRNPSDLYKLCLPTISNEELKILEMQVLGLIGEIRCLETGVVLVFSAGNQMEMLSLDQGNPALNGDAVGQSWSSVCWGYNRLINKLSIPEVGKLMCMIDSSDFEHGWKVWSDYLELAEASVEHKLSQAMDDSARANGNLSQSQTVTNCTYRNLSPESANIQLELPKGQIFESKQ</sequence>
<evidence type="ECO:0000313" key="1">
    <source>
        <dbReference type="EMBL" id="KAJ3120905.1"/>
    </source>
</evidence>
<dbReference type="AlphaFoldDB" id="A0AAD5SZM3"/>
<accession>A0AAD5SZM3</accession>
<reference evidence="1" key="1">
    <citation type="submission" date="2020-05" db="EMBL/GenBank/DDBJ databases">
        <title>Phylogenomic resolution of chytrid fungi.</title>
        <authorList>
            <person name="Stajich J.E."/>
            <person name="Amses K."/>
            <person name="Simmons R."/>
            <person name="Seto K."/>
            <person name="Myers J."/>
            <person name="Bonds A."/>
            <person name="Quandt C.A."/>
            <person name="Barry K."/>
            <person name="Liu P."/>
            <person name="Grigoriev I."/>
            <person name="Longcore J.E."/>
            <person name="James T.Y."/>
        </authorList>
    </citation>
    <scope>NUCLEOTIDE SEQUENCE</scope>
    <source>
        <strain evidence="1">JEL0513</strain>
    </source>
</reference>
<keyword evidence="2" id="KW-1185">Reference proteome</keyword>
<comment type="caution">
    <text evidence="1">The sequence shown here is derived from an EMBL/GenBank/DDBJ whole genome shotgun (WGS) entry which is preliminary data.</text>
</comment>